<proteinExistence type="predicted"/>
<keyword evidence="2" id="KW-1185">Reference proteome</keyword>
<dbReference type="PANTHER" id="PTHR15576:SF1">
    <property type="entry name" value="RIBITOL-5-PHOSPHATE XYLOSYLTRANSFERASE 1"/>
    <property type="match status" value="1"/>
</dbReference>
<protein>
    <submittedName>
        <fullName evidence="1">Uncharacterized protein</fullName>
    </submittedName>
</protein>
<evidence type="ECO:0000313" key="2">
    <source>
        <dbReference type="Proteomes" id="UP000503222"/>
    </source>
</evidence>
<reference evidence="1 2" key="1">
    <citation type="submission" date="2020-03" db="EMBL/GenBank/DDBJ databases">
        <title>Sphingomonas sp. nov., isolated from fish.</title>
        <authorList>
            <person name="Hyun D.-W."/>
            <person name="Bae J.-W."/>
        </authorList>
    </citation>
    <scope>NUCLEOTIDE SEQUENCE [LARGE SCALE GENOMIC DNA]</scope>
    <source>
        <strain evidence="1 2">HDW15B</strain>
    </source>
</reference>
<dbReference type="PANTHER" id="PTHR15576">
    <property type="entry name" value="RIBITOL-5-PHOSPHATE XYLOSYLTRANSFERASE 1"/>
    <property type="match status" value="1"/>
</dbReference>
<dbReference type="InterPro" id="IPR055286">
    <property type="entry name" value="RXYLT1-like"/>
</dbReference>
<dbReference type="KEGG" id="spii:G7077_08640"/>
<gene>
    <name evidence="1" type="ORF">G7077_08640</name>
</gene>
<dbReference type="RefSeq" id="WP_166411343.1">
    <property type="nucleotide sequence ID" value="NZ_CP049869.1"/>
</dbReference>
<dbReference type="GO" id="GO:0120053">
    <property type="term" value="F:ribitol beta-1,4-xylosyltransferase activity"/>
    <property type="evidence" value="ECO:0007669"/>
    <property type="project" value="InterPro"/>
</dbReference>
<evidence type="ECO:0000313" key="1">
    <source>
        <dbReference type="EMBL" id="QIK78952.1"/>
    </source>
</evidence>
<dbReference type="EMBL" id="CP049869">
    <property type="protein sequence ID" value="QIK78952.1"/>
    <property type="molecule type" value="Genomic_DNA"/>
</dbReference>
<dbReference type="GO" id="GO:0035269">
    <property type="term" value="P:protein O-linked glycosylation via mannose"/>
    <property type="evidence" value="ECO:0007669"/>
    <property type="project" value="InterPro"/>
</dbReference>
<accession>A0A6G7YQD6</accession>
<name>A0A6G7YQD6_9SPHN</name>
<dbReference type="Proteomes" id="UP000503222">
    <property type="component" value="Chromosome"/>
</dbReference>
<sequence length="498" mass="55973">MQMSFAAHAGFDPPLDLMLHGQHNGIPPMLACFDFKPAHAVPEGRDCVVIVGTRNHRAIKREIATRARKAVVITCHGDKTFTNDGRPIPDNVVRVFTTNREHSDPRVISIPLGVKSAMLQMLKFARRHRPQGSLNDRALLYLNFATGDEYDLPAAQRGVPHRKEIAERFRGEEWVTDRVFTRPTHDDGALFKYLTEVMRHKFVASPEGFGIDCHRHWESLYLGAIPIVQRSRHMQAFADLPVLYTDDYSEITQAYLEDVYEDYSSRTFDFSRLYAPHYVAELTAAMNELDDPAFALLLSDERSSKERADGMSGSWPARDFLGRLSRYDSPYKSDLQSGNLIPSDDQCRRNWQAVNGARVIFGEGGDIVVEHDGDSEEVGAVLTLPAAKYVTYRVVGEIQALDNTSCLPQLELLSPQTKGRITRHAVGAETGSTEQVTKVNFTFTSAKHGTSVQFRPGRCARLSLRIDPVVDECLHQHRLTEGRYDIDRGCPMQCTPAL</sequence>
<dbReference type="AlphaFoldDB" id="A0A6G7YQD6"/>
<organism evidence="1 2">
    <name type="scientific">Sphingomonas piscis</name>
    <dbReference type="NCBI Taxonomy" id="2714943"/>
    <lineage>
        <taxon>Bacteria</taxon>
        <taxon>Pseudomonadati</taxon>
        <taxon>Pseudomonadota</taxon>
        <taxon>Alphaproteobacteria</taxon>
        <taxon>Sphingomonadales</taxon>
        <taxon>Sphingomonadaceae</taxon>
        <taxon>Sphingomonas</taxon>
    </lineage>
</organism>